<organism evidence="1 2">
    <name type="scientific">Caballeronia sordidicola</name>
    <name type="common">Burkholderia sordidicola</name>
    <dbReference type="NCBI Taxonomy" id="196367"/>
    <lineage>
        <taxon>Bacteria</taxon>
        <taxon>Pseudomonadati</taxon>
        <taxon>Pseudomonadota</taxon>
        <taxon>Betaproteobacteria</taxon>
        <taxon>Burkholderiales</taxon>
        <taxon>Burkholderiaceae</taxon>
        <taxon>Caballeronia</taxon>
    </lineage>
</organism>
<dbReference type="AlphaFoldDB" id="A0A242M4M6"/>
<evidence type="ECO:0000313" key="1">
    <source>
        <dbReference type="EMBL" id="OTP66149.1"/>
    </source>
</evidence>
<reference evidence="1 2" key="1">
    <citation type="submission" date="2017-03" db="EMBL/GenBank/DDBJ databases">
        <title>Genome analysis of strain PAMC 26510.</title>
        <authorList>
            <person name="Oh H.-M."/>
            <person name="Yang J.-A."/>
        </authorList>
    </citation>
    <scope>NUCLEOTIDE SEQUENCE [LARGE SCALE GENOMIC DNA]</scope>
    <source>
        <strain evidence="1 2">PAMC 26510</strain>
    </source>
</reference>
<dbReference type="Proteomes" id="UP000194546">
    <property type="component" value="Unassembled WGS sequence"/>
</dbReference>
<proteinExistence type="predicted"/>
<dbReference type="EMBL" id="NBTY01000204">
    <property type="protein sequence ID" value="OTP66149.1"/>
    <property type="molecule type" value="Genomic_DNA"/>
</dbReference>
<comment type="caution">
    <text evidence="1">The sequence shown here is derived from an EMBL/GenBank/DDBJ whole genome shotgun (WGS) entry which is preliminary data.</text>
</comment>
<name>A0A242M4M6_CABSO</name>
<evidence type="ECO:0000313" key="2">
    <source>
        <dbReference type="Proteomes" id="UP000194546"/>
    </source>
</evidence>
<protein>
    <submittedName>
        <fullName evidence="1">Uncharacterized protein</fullName>
    </submittedName>
</protein>
<sequence>MQQQILIFLLRLGSYLKPLVSSLASNKSDALSLHRNAVYGVFDGAYH</sequence>
<accession>A0A242M4M6</accession>
<gene>
    <name evidence="1" type="ORF">PAMC26510_36060</name>
</gene>